<keyword evidence="4" id="KW-1185">Reference proteome</keyword>
<protein>
    <recommendedName>
        <fullName evidence="5">Tetratricopeptide repeat protein</fullName>
    </recommendedName>
</protein>
<feature type="region of interest" description="Disordered" evidence="1">
    <location>
        <begin position="408"/>
        <end position="428"/>
    </location>
</feature>
<evidence type="ECO:0000256" key="1">
    <source>
        <dbReference type="SAM" id="MobiDB-lite"/>
    </source>
</evidence>
<evidence type="ECO:0008006" key="5">
    <source>
        <dbReference type="Google" id="ProtNLM"/>
    </source>
</evidence>
<dbReference type="Proteomes" id="UP000280296">
    <property type="component" value="Unassembled WGS sequence"/>
</dbReference>
<feature type="compositionally biased region" description="Pro residues" evidence="1">
    <location>
        <begin position="336"/>
        <end position="346"/>
    </location>
</feature>
<dbReference type="EMBL" id="RYZH01000057">
    <property type="protein sequence ID" value="RUL83664.1"/>
    <property type="molecule type" value="Genomic_DNA"/>
</dbReference>
<feature type="compositionally biased region" description="Pro residues" evidence="1">
    <location>
        <begin position="186"/>
        <end position="198"/>
    </location>
</feature>
<keyword evidence="2" id="KW-0732">Signal</keyword>
<name>A0A432MEC0_9BACT</name>
<dbReference type="AlphaFoldDB" id="A0A432MEC0"/>
<dbReference type="RefSeq" id="WP_126727571.1">
    <property type="nucleotide sequence ID" value="NZ_RYZH01000057.1"/>
</dbReference>
<reference evidence="3 4" key="1">
    <citation type="submission" date="2018-12" db="EMBL/GenBank/DDBJ databases">
        <authorList>
            <person name="Toschakov S.V."/>
        </authorList>
    </citation>
    <scope>NUCLEOTIDE SEQUENCE [LARGE SCALE GENOMIC DNA]</scope>
    <source>
        <strain evidence="3 4">GM2012</strain>
    </source>
</reference>
<sequence>MRRLYPAVTLSTALLTAASAAFAIPGRALGQVPGALPAPARTAPTAPMAPEPPRAIGAIDPMAAARAPRHLLRNGQDYLTYGEYQRALALFREAESRIGELNPQEQEQLRQAIEAARLGMRSPEPPSSSSARGELASRSLPARSTAALPGAIALAEPTAAPDDRMPAPSPVGSPDGVVLTSAEAIPPIPREAPVPPEPIAVDPSVMPSAVPAEPQEIDLPPPPPPSEAEPTPIPPLDSEAPALPEPAQPEAASSPAPSPTGPEITLPPLPSSDRGDDPWPTASIGSRAANLPQGGSSPLPPDELPALPPSAEELMGLGHLGSRPPQQSPDAARSPSPIPSPTPEPAPFSSARAAMATVGDQPSYRDLLSPEQREEVMMIVRRQEEAEQQGLMPAPLGDPIGYGYDREDMSSSSIQLPRPPSPTEIRPIQSIPVPEDFVPLPDRRFQPSRKYWAAAATCHAPLYFQDPVLERYGQSVEQKLGPIGRFLSYPLDDPTQSRQRNQIAQPLFSAALFAAEIATWPYKVIVDPPGEAEYDLGYYRPGDLVPPDLFYVPTTGIGPPLQGKKY</sequence>
<feature type="region of interest" description="Disordered" evidence="1">
    <location>
        <begin position="158"/>
        <end position="370"/>
    </location>
</feature>
<proteinExistence type="predicted"/>
<feature type="chain" id="PRO_5019311196" description="Tetratricopeptide repeat protein" evidence="2">
    <location>
        <begin position="24"/>
        <end position="566"/>
    </location>
</feature>
<accession>A0A432MEC0</accession>
<evidence type="ECO:0000313" key="4">
    <source>
        <dbReference type="Proteomes" id="UP000280296"/>
    </source>
</evidence>
<reference evidence="3 4" key="2">
    <citation type="submission" date="2019-01" db="EMBL/GenBank/DDBJ databases">
        <title>Tautonia sociabilis, a novel thermotolerant planctomycete of Isosphaeraceae family, isolated from a 4000 m deep subterranean habitat.</title>
        <authorList>
            <person name="Kovaleva O.L."/>
            <person name="Elcheninov A.G."/>
            <person name="Van Heerden E."/>
            <person name="Toshchakov S.V."/>
            <person name="Novikov A."/>
            <person name="Bonch-Osmolovskaya E.A."/>
            <person name="Kublanov I.V."/>
        </authorList>
    </citation>
    <scope>NUCLEOTIDE SEQUENCE [LARGE SCALE GENOMIC DNA]</scope>
    <source>
        <strain evidence="3 4">GM2012</strain>
    </source>
</reference>
<feature type="compositionally biased region" description="Pro residues" evidence="1">
    <location>
        <begin position="298"/>
        <end position="308"/>
    </location>
</feature>
<organism evidence="3 4">
    <name type="scientific">Tautonia sociabilis</name>
    <dbReference type="NCBI Taxonomy" id="2080755"/>
    <lineage>
        <taxon>Bacteria</taxon>
        <taxon>Pseudomonadati</taxon>
        <taxon>Planctomycetota</taxon>
        <taxon>Planctomycetia</taxon>
        <taxon>Isosphaerales</taxon>
        <taxon>Isosphaeraceae</taxon>
        <taxon>Tautonia</taxon>
    </lineage>
</organism>
<feature type="signal peptide" evidence="2">
    <location>
        <begin position="1"/>
        <end position="23"/>
    </location>
</feature>
<evidence type="ECO:0000256" key="2">
    <source>
        <dbReference type="SAM" id="SignalP"/>
    </source>
</evidence>
<feature type="compositionally biased region" description="Pro residues" evidence="1">
    <location>
        <begin position="219"/>
        <end position="235"/>
    </location>
</feature>
<comment type="caution">
    <text evidence="3">The sequence shown here is derived from an EMBL/GenBank/DDBJ whole genome shotgun (WGS) entry which is preliminary data.</text>
</comment>
<gene>
    <name evidence="3" type="ORF">TsocGM_21770</name>
</gene>
<feature type="region of interest" description="Disordered" evidence="1">
    <location>
        <begin position="119"/>
        <end position="142"/>
    </location>
</feature>
<evidence type="ECO:0000313" key="3">
    <source>
        <dbReference type="EMBL" id="RUL83664.1"/>
    </source>
</evidence>
<dbReference type="OrthoDB" id="288935at2"/>
<feature type="compositionally biased region" description="Pro residues" evidence="1">
    <location>
        <begin position="256"/>
        <end position="270"/>
    </location>
</feature>